<evidence type="ECO:0000313" key="4">
    <source>
        <dbReference type="Proteomes" id="UP000479190"/>
    </source>
</evidence>
<protein>
    <recommendedName>
        <fullName evidence="2">Reverse transcriptase domain-containing protein</fullName>
    </recommendedName>
</protein>
<dbReference type="InterPro" id="IPR043502">
    <property type="entry name" value="DNA/RNA_pol_sf"/>
</dbReference>
<evidence type="ECO:0000256" key="1">
    <source>
        <dbReference type="SAM" id="MobiDB-lite"/>
    </source>
</evidence>
<gene>
    <name evidence="3" type="ORF">TBRA_LOCUS9662</name>
</gene>
<feature type="region of interest" description="Disordered" evidence="1">
    <location>
        <begin position="563"/>
        <end position="592"/>
    </location>
</feature>
<dbReference type="CDD" id="cd09077">
    <property type="entry name" value="R1-I-EN"/>
    <property type="match status" value="1"/>
</dbReference>
<dbReference type="InterPro" id="IPR000477">
    <property type="entry name" value="RT_dom"/>
</dbReference>
<dbReference type="Pfam" id="PF00078">
    <property type="entry name" value="RVT_1"/>
    <property type="match status" value="1"/>
</dbReference>
<dbReference type="Gene3D" id="3.60.10.10">
    <property type="entry name" value="Endonuclease/exonuclease/phosphatase"/>
    <property type="match status" value="1"/>
</dbReference>
<accession>A0A6H5IL33</accession>
<feature type="compositionally biased region" description="Basic and acidic residues" evidence="1">
    <location>
        <begin position="696"/>
        <end position="708"/>
    </location>
</feature>
<dbReference type="EMBL" id="CADCXV010000874">
    <property type="protein sequence ID" value="CAB0037853.1"/>
    <property type="molecule type" value="Genomic_DNA"/>
</dbReference>
<dbReference type="SUPFAM" id="SSF56219">
    <property type="entry name" value="DNase I-like"/>
    <property type="match status" value="1"/>
</dbReference>
<reference evidence="3 4" key="1">
    <citation type="submission" date="2020-02" db="EMBL/GenBank/DDBJ databases">
        <authorList>
            <person name="Ferguson B K."/>
        </authorList>
    </citation>
    <scope>NUCLEOTIDE SEQUENCE [LARGE SCALE GENOMIC DNA]</scope>
</reference>
<dbReference type="Pfam" id="PF14529">
    <property type="entry name" value="Exo_endo_phos_2"/>
    <property type="match status" value="1"/>
</dbReference>
<dbReference type="Proteomes" id="UP000479190">
    <property type="component" value="Unassembled WGS sequence"/>
</dbReference>
<dbReference type="CDD" id="cd01650">
    <property type="entry name" value="RT_nLTR_like"/>
    <property type="match status" value="1"/>
</dbReference>
<feature type="compositionally biased region" description="Basic and acidic residues" evidence="1">
    <location>
        <begin position="715"/>
        <end position="728"/>
    </location>
</feature>
<proteinExistence type="predicted"/>
<evidence type="ECO:0000259" key="2">
    <source>
        <dbReference type="PROSITE" id="PS50878"/>
    </source>
</evidence>
<feature type="region of interest" description="Disordered" evidence="1">
    <location>
        <begin position="616"/>
        <end position="728"/>
    </location>
</feature>
<feature type="region of interest" description="Disordered" evidence="1">
    <location>
        <begin position="1276"/>
        <end position="1337"/>
    </location>
</feature>
<dbReference type="SUPFAM" id="SSF56672">
    <property type="entry name" value="DNA/RNA polymerases"/>
    <property type="match status" value="1"/>
</dbReference>
<feature type="compositionally biased region" description="Basic residues" evidence="1">
    <location>
        <begin position="660"/>
        <end position="671"/>
    </location>
</feature>
<dbReference type="PANTHER" id="PTHR19446">
    <property type="entry name" value="REVERSE TRANSCRIPTASES"/>
    <property type="match status" value="1"/>
</dbReference>
<dbReference type="GO" id="GO:0071897">
    <property type="term" value="P:DNA biosynthetic process"/>
    <property type="evidence" value="ECO:0007669"/>
    <property type="project" value="UniProtKB-ARBA"/>
</dbReference>
<dbReference type="InterPro" id="IPR036691">
    <property type="entry name" value="Endo/exonu/phosph_ase_sf"/>
</dbReference>
<dbReference type="InterPro" id="IPR005135">
    <property type="entry name" value="Endo/exonuclease/phosphatase"/>
</dbReference>
<keyword evidence="4" id="KW-1185">Reference proteome</keyword>
<feature type="compositionally biased region" description="Basic and acidic residues" evidence="1">
    <location>
        <begin position="1279"/>
        <end position="1288"/>
    </location>
</feature>
<organism evidence="3 4">
    <name type="scientific">Trichogramma brassicae</name>
    <dbReference type="NCBI Taxonomy" id="86971"/>
    <lineage>
        <taxon>Eukaryota</taxon>
        <taxon>Metazoa</taxon>
        <taxon>Ecdysozoa</taxon>
        <taxon>Arthropoda</taxon>
        <taxon>Hexapoda</taxon>
        <taxon>Insecta</taxon>
        <taxon>Pterygota</taxon>
        <taxon>Neoptera</taxon>
        <taxon>Endopterygota</taxon>
        <taxon>Hymenoptera</taxon>
        <taxon>Apocrita</taxon>
        <taxon>Proctotrupomorpha</taxon>
        <taxon>Chalcidoidea</taxon>
        <taxon>Trichogrammatidae</taxon>
        <taxon>Trichogramma</taxon>
    </lineage>
</organism>
<sequence>MGYHERRWLLKTAGGRWPWKSESAKECVTTHLPKQLALKMDGAEASRLYSAVSGKWGSVSRFGGGSGHEALTSRRGRAAVCAEGSGREPAWSRRRCRSWCSAAQNNVTLLGGRFLAKSPRLNLIRDADSTSGSQRASACPIGRFSGLSNSSMSRLGIVCRLLRPTWRGVVTRTSSFCAICCRLCGNLNVLGVEAIALARAKWIPVDRLSSSPRALYHGTRSMTNQTSDWRRHDARRLVEVVARFANACCCTSSSSSAASSFDVTSRSSGERARTVETGIHVAAIQEPYCLKDLLPGMGLHASSVFEKQYHNNKTGAAISCFTKDITMLKLTDLCEHNVSCVELTGSFGTFILVSIYCKFSRKTADFITHLDKIMRMRNGREILICGDLNAKSPMWGSPYSDKNGTLFEEFLANHGLVVLNDNRGVPTFRSSNGSSNIDATFATSGIAGKLELWRTEEWGQSDHRPIRIVLNFEASPEPPRKKPRYHVSKADWGAFTKSLLDSKAEITTAITSEPIDVDNVDAINKTITDTIIAACDNSMPKSTTSRYKAQNWWTTKLNSLKKRTESRRSEYEHQLRRHPNSQSTRAAKRTFTAQRKEYLNEIRRAKRASWRRFVTKESTCSRTDQTTKATGISKRKRWNHDSKLAGNSSGSLKGPSPGRYLRRRLPSRPKNRSREHITRWSRRGCTRLYHPGGARSDQEELVREEPRPRRNPPRGTKESTGDPARDHFPFQQVLSTRKIPKGWKKGNLIPIPKPDKDETLAKSYRPICLLPLLGKTFERLIIDRASAVIHKEGHESDSQFGFKVGRSTEDAILKLRQIVEESTSKYACAIPLDISGAFDNLWWPSLTNILRARGCPTNIFRVLKDYLHDREVIIQSTHQECSKKVTKGTPQGSIFGPIAWNLQLDGLLSLIKEEGVPSIAYADDVIIVILGGTREELEAKADRILTMVHKWCLENKLAISVPKSGKIMLKGKLKGRLPTARLDGQSLKSLDPVKYLGLYVGKELNFAEHASRIACESTTRFHEVTRFSKANWGLRFNNLSTLYDCVFLPKITYAAAAWADKAGSSKKLQTAQRSALLGLTKAYGTTSHDALHVLAGKMPMDLKLKQRAAEYRIRKGASVSVEGLDMTSEEVCASKTSASERVRHRLIEVWQAKWNTSEKGKETFAFFPNIARRLSYNLQLDHYVTQLLTGHGNFAYYKFIHCKASSHLCACGETEDADHVLFDCPLRRSQRWALVEAAKVETGSWPCTKERLVANQVLFGELKKFARRVLDSRSSNTIRGERRREPRRDNRRRRGGEESQQPTLPSVAPTPPSVETRQQRRARSATDLETLEEPEGQ</sequence>
<feature type="domain" description="Reverse transcriptase" evidence="2">
    <location>
        <begin position="732"/>
        <end position="1000"/>
    </location>
</feature>
<evidence type="ECO:0000313" key="3">
    <source>
        <dbReference type="EMBL" id="CAB0037853.1"/>
    </source>
</evidence>
<name>A0A6H5IL33_9HYME</name>
<feature type="compositionally biased region" description="Basic and acidic residues" evidence="1">
    <location>
        <begin position="563"/>
        <end position="574"/>
    </location>
</feature>
<feature type="compositionally biased region" description="Polar residues" evidence="1">
    <location>
        <begin position="616"/>
        <end position="630"/>
    </location>
</feature>
<dbReference type="OrthoDB" id="7697131at2759"/>
<dbReference type="PROSITE" id="PS50878">
    <property type="entry name" value="RT_POL"/>
    <property type="match status" value="1"/>
</dbReference>
<dbReference type="GO" id="GO:0003824">
    <property type="term" value="F:catalytic activity"/>
    <property type="evidence" value="ECO:0007669"/>
    <property type="project" value="InterPro"/>
</dbReference>